<dbReference type="Pfam" id="PF00072">
    <property type="entry name" value="Response_reg"/>
    <property type="match status" value="1"/>
</dbReference>
<sequence length="226" mass="23829">MIRVALVDDQQMVRAGFRMVIDSQPDLTVVGEAGDGEAAVRLLEATAADVVLMDVRMPGTDGIEATRRVTALPDPPRVVVLTTFDLDEYVVAAIGAGASGFLLKDAPPEEMLDAVRTVHAGDSVIAASSTRRLLQHVAPLLRGAGSAAAPASELTELTPREREVLVQMALGATNTEIAARLFVSEATVKTHVGRVLAKTGSRDRVQAVVLAYRTGLVSPADLLRDA</sequence>
<feature type="modified residue" description="4-aspartylphosphate" evidence="5">
    <location>
        <position position="54"/>
    </location>
</feature>
<organism evidence="8 9">
    <name type="scientific">Geodermatophilus obscurus</name>
    <dbReference type="NCBI Taxonomy" id="1861"/>
    <lineage>
        <taxon>Bacteria</taxon>
        <taxon>Bacillati</taxon>
        <taxon>Actinomycetota</taxon>
        <taxon>Actinomycetes</taxon>
        <taxon>Geodermatophilales</taxon>
        <taxon>Geodermatophilaceae</taxon>
        <taxon>Geodermatophilus</taxon>
    </lineage>
</organism>
<gene>
    <name evidence="8" type="ORF">SAMN05660359_01113</name>
</gene>
<dbReference type="SMART" id="SM00448">
    <property type="entry name" value="REC"/>
    <property type="match status" value="1"/>
</dbReference>
<keyword evidence="3" id="KW-0238">DNA-binding</keyword>
<protein>
    <submittedName>
        <fullName evidence="8">Two component transcriptional regulator, LuxR family</fullName>
    </submittedName>
</protein>
<proteinExistence type="predicted"/>
<dbReference type="Proteomes" id="UP000183642">
    <property type="component" value="Unassembled WGS sequence"/>
</dbReference>
<dbReference type="PANTHER" id="PTHR43214">
    <property type="entry name" value="TWO-COMPONENT RESPONSE REGULATOR"/>
    <property type="match status" value="1"/>
</dbReference>
<keyword evidence="2" id="KW-0805">Transcription regulation</keyword>
<keyword evidence="1 5" id="KW-0597">Phosphoprotein</keyword>
<evidence type="ECO:0000259" key="6">
    <source>
        <dbReference type="PROSITE" id="PS50043"/>
    </source>
</evidence>
<dbReference type="PRINTS" id="PR00038">
    <property type="entry name" value="HTHLUXR"/>
</dbReference>
<name>A0A1I5DWZ0_9ACTN</name>
<dbReference type="InterPro" id="IPR001789">
    <property type="entry name" value="Sig_transdc_resp-reg_receiver"/>
</dbReference>
<dbReference type="PROSITE" id="PS50110">
    <property type="entry name" value="RESPONSE_REGULATORY"/>
    <property type="match status" value="1"/>
</dbReference>
<dbReference type="Pfam" id="PF00196">
    <property type="entry name" value="GerE"/>
    <property type="match status" value="1"/>
</dbReference>
<evidence type="ECO:0000313" key="8">
    <source>
        <dbReference type="EMBL" id="SFO03729.1"/>
    </source>
</evidence>
<accession>A0A1I5DWZ0</accession>
<dbReference type="AlphaFoldDB" id="A0A1I5DWZ0"/>
<dbReference type="EMBL" id="FOWE01000002">
    <property type="protein sequence ID" value="SFO03729.1"/>
    <property type="molecule type" value="Genomic_DNA"/>
</dbReference>
<dbReference type="InterPro" id="IPR016032">
    <property type="entry name" value="Sig_transdc_resp-reg_C-effctor"/>
</dbReference>
<evidence type="ECO:0000259" key="7">
    <source>
        <dbReference type="PROSITE" id="PS50110"/>
    </source>
</evidence>
<feature type="domain" description="Response regulatory" evidence="7">
    <location>
        <begin position="3"/>
        <end position="119"/>
    </location>
</feature>
<dbReference type="SUPFAM" id="SSF52172">
    <property type="entry name" value="CheY-like"/>
    <property type="match status" value="1"/>
</dbReference>
<dbReference type="CDD" id="cd17535">
    <property type="entry name" value="REC_NarL-like"/>
    <property type="match status" value="1"/>
</dbReference>
<dbReference type="InterPro" id="IPR058245">
    <property type="entry name" value="NreC/VraR/RcsB-like_REC"/>
</dbReference>
<dbReference type="InterPro" id="IPR011006">
    <property type="entry name" value="CheY-like_superfamily"/>
</dbReference>
<evidence type="ECO:0000256" key="2">
    <source>
        <dbReference type="ARBA" id="ARBA00023015"/>
    </source>
</evidence>
<dbReference type="CDD" id="cd06170">
    <property type="entry name" value="LuxR_C_like"/>
    <property type="match status" value="1"/>
</dbReference>
<dbReference type="PANTHER" id="PTHR43214:SF24">
    <property type="entry name" value="TRANSCRIPTIONAL REGULATORY PROTEIN NARL-RELATED"/>
    <property type="match status" value="1"/>
</dbReference>
<keyword evidence="4" id="KW-0804">Transcription</keyword>
<dbReference type="GO" id="GO:0006355">
    <property type="term" value="P:regulation of DNA-templated transcription"/>
    <property type="evidence" value="ECO:0007669"/>
    <property type="project" value="InterPro"/>
</dbReference>
<dbReference type="InterPro" id="IPR000792">
    <property type="entry name" value="Tscrpt_reg_LuxR_C"/>
</dbReference>
<evidence type="ECO:0000256" key="4">
    <source>
        <dbReference type="ARBA" id="ARBA00023163"/>
    </source>
</evidence>
<evidence type="ECO:0000256" key="5">
    <source>
        <dbReference type="PROSITE-ProRule" id="PRU00169"/>
    </source>
</evidence>
<dbReference type="PROSITE" id="PS00622">
    <property type="entry name" value="HTH_LUXR_1"/>
    <property type="match status" value="1"/>
</dbReference>
<keyword evidence="9" id="KW-1185">Reference proteome</keyword>
<evidence type="ECO:0000256" key="1">
    <source>
        <dbReference type="ARBA" id="ARBA00022553"/>
    </source>
</evidence>
<evidence type="ECO:0000256" key="3">
    <source>
        <dbReference type="ARBA" id="ARBA00023125"/>
    </source>
</evidence>
<dbReference type="Gene3D" id="3.40.50.2300">
    <property type="match status" value="1"/>
</dbReference>
<evidence type="ECO:0000313" key="9">
    <source>
        <dbReference type="Proteomes" id="UP000183642"/>
    </source>
</evidence>
<dbReference type="PROSITE" id="PS50043">
    <property type="entry name" value="HTH_LUXR_2"/>
    <property type="match status" value="1"/>
</dbReference>
<dbReference type="SUPFAM" id="SSF46894">
    <property type="entry name" value="C-terminal effector domain of the bipartite response regulators"/>
    <property type="match status" value="1"/>
</dbReference>
<dbReference type="RefSeq" id="WP_075012473.1">
    <property type="nucleotide sequence ID" value="NZ_FOWE01000002.1"/>
</dbReference>
<dbReference type="SMART" id="SM00421">
    <property type="entry name" value="HTH_LUXR"/>
    <property type="match status" value="1"/>
</dbReference>
<dbReference type="GO" id="GO:0000160">
    <property type="term" value="P:phosphorelay signal transduction system"/>
    <property type="evidence" value="ECO:0007669"/>
    <property type="project" value="InterPro"/>
</dbReference>
<reference evidence="9" key="1">
    <citation type="submission" date="2016-10" db="EMBL/GenBank/DDBJ databases">
        <authorList>
            <person name="Varghese N."/>
            <person name="Submissions S."/>
        </authorList>
    </citation>
    <scope>NUCLEOTIDE SEQUENCE [LARGE SCALE GENOMIC DNA]</scope>
    <source>
        <strain evidence="9">DSM 43161</strain>
    </source>
</reference>
<dbReference type="InterPro" id="IPR039420">
    <property type="entry name" value="WalR-like"/>
</dbReference>
<feature type="domain" description="HTH luxR-type" evidence="6">
    <location>
        <begin position="150"/>
        <end position="215"/>
    </location>
</feature>
<dbReference type="OrthoDB" id="9808843at2"/>
<dbReference type="GO" id="GO:0003677">
    <property type="term" value="F:DNA binding"/>
    <property type="evidence" value="ECO:0007669"/>
    <property type="project" value="UniProtKB-KW"/>
</dbReference>